<evidence type="ECO:0000313" key="1">
    <source>
        <dbReference type="EMBL" id="EAV46404.1"/>
    </source>
</evidence>
<evidence type="ECO:0000313" key="2">
    <source>
        <dbReference type="Proteomes" id="UP000004848"/>
    </source>
</evidence>
<gene>
    <name evidence="1" type="ORF">SIAM614_11258</name>
</gene>
<reference evidence="1 2" key="1">
    <citation type="submission" date="2006-05" db="EMBL/GenBank/DDBJ databases">
        <authorList>
            <person name="King G."/>
            <person name="Ferriera S."/>
            <person name="Johnson J."/>
            <person name="Kravitz S."/>
            <person name="Beeson K."/>
            <person name="Sutton G."/>
            <person name="Rogers Y.-H."/>
            <person name="Friedman R."/>
            <person name="Frazier M."/>
            <person name="Venter J.C."/>
        </authorList>
    </citation>
    <scope>NUCLEOTIDE SEQUENCE [LARGE SCALE GENOMIC DNA]</scope>
    <source>
        <strain evidence="2">ATCC 25650 / DSM 13394 / JCM 20685 / NBRC 16684 / NCIMB 2208 / IAM 12614 / B1</strain>
    </source>
</reference>
<dbReference type="Proteomes" id="UP000004848">
    <property type="component" value="Unassembled WGS sequence"/>
</dbReference>
<dbReference type="EMBL" id="AAUW01000001">
    <property type="protein sequence ID" value="EAV46404.1"/>
    <property type="molecule type" value="Genomic_DNA"/>
</dbReference>
<protein>
    <submittedName>
        <fullName evidence="1">Uncharacterized protein</fullName>
    </submittedName>
</protein>
<accession>A0NMV9</accession>
<name>A0NMV9_ROSAI</name>
<feature type="non-terminal residue" evidence="1">
    <location>
        <position position="1"/>
    </location>
</feature>
<proteinExistence type="predicted"/>
<organism evidence="1 2">
    <name type="scientific">Roseibium aggregatum (strain ATCC 25650 / DSM 13394 / JCM 20685 / NBRC 16684 / NCIMB 2208 / IAM 12614 / B1)</name>
    <name type="common">Stappia aggregata</name>
    <dbReference type="NCBI Taxonomy" id="384765"/>
    <lineage>
        <taxon>Bacteria</taxon>
        <taxon>Pseudomonadati</taxon>
        <taxon>Pseudomonadota</taxon>
        <taxon>Alphaproteobacteria</taxon>
        <taxon>Hyphomicrobiales</taxon>
        <taxon>Stappiaceae</taxon>
        <taxon>Roseibium</taxon>
    </lineage>
</organism>
<comment type="caution">
    <text evidence="1">The sequence shown here is derived from an EMBL/GenBank/DDBJ whole genome shotgun (WGS) entry which is preliminary data.</text>
</comment>
<dbReference type="AlphaFoldDB" id="A0NMV9"/>
<sequence>NELRQKEGESQSRRYLLEIRRRSTIIYR</sequence>